<protein>
    <submittedName>
        <fullName evidence="5">Short-chain dehydrogenase reductase</fullName>
    </submittedName>
</protein>
<dbReference type="Gene3D" id="3.40.50.720">
    <property type="entry name" value="NAD(P)-binding Rossmann-like Domain"/>
    <property type="match status" value="2"/>
</dbReference>
<comment type="similarity">
    <text evidence="1 3">Belongs to the short-chain dehydrogenases/reductases (SDR) family.</text>
</comment>
<evidence type="ECO:0000256" key="1">
    <source>
        <dbReference type="ARBA" id="ARBA00006484"/>
    </source>
</evidence>
<dbReference type="Proteomes" id="UP000054558">
    <property type="component" value="Unassembled WGS sequence"/>
</dbReference>
<proteinExistence type="inferred from homology"/>
<keyword evidence="6" id="KW-1185">Reference proteome</keyword>
<dbReference type="OMA" id="SMYNAAK"/>
<dbReference type="PRINTS" id="PR00080">
    <property type="entry name" value="SDRFAMILY"/>
</dbReference>
<evidence type="ECO:0000256" key="4">
    <source>
        <dbReference type="SAM" id="Phobius"/>
    </source>
</evidence>
<dbReference type="Pfam" id="PF00106">
    <property type="entry name" value="adh_short"/>
    <property type="match status" value="1"/>
</dbReference>
<dbReference type="PANTHER" id="PTHR43391">
    <property type="entry name" value="RETINOL DEHYDROGENASE-RELATED"/>
    <property type="match status" value="1"/>
</dbReference>
<accession>A0A1Y1IQ35</accession>
<dbReference type="AlphaFoldDB" id="A0A1Y1IQ35"/>
<evidence type="ECO:0000256" key="3">
    <source>
        <dbReference type="RuleBase" id="RU000363"/>
    </source>
</evidence>
<dbReference type="PRINTS" id="PR00081">
    <property type="entry name" value="GDHRDH"/>
</dbReference>
<dbReference type="EMBL" id="DF237718">
    <property type="protein sequence ID" value="GAQ91341.1"/>
    <property type="molecule type" value="Genomic_DNA"/>
</dbReference>
<evidence type="ECO:0000256" key="2">
    <source>
        <dbReference type="ARBA" id="ARBA00023002"/>
    </source>
</evidence>
<organism evidence="5 6">
    <name type="scientific">Klebsormidium nitens</name>
    <name type="common">Green alga</name>
    <name type="synonym">Ulothrix nitens</name>
    <dbReference type="NCBI Taxonomy" id="105231"/>
    <lineage>
        <taxon>Eukaryota</taxon>
        <taxon>Viridiplantae</taxon>
        <taxon>Streptophyta</taxon>
        <taxon>Klebsormidiophyceae</taxon>
        <taxon>Klebsormidiales</taxon>
        <taxon>Klebsormidiaceae</taxon>
        <taxon>Klebsormidium</taxon>
    </lineage>
</organism>
<dbReference type="GO" id="GO:0005829">
    <property type="term" value="C:cytosol"/>
    <property type="evidence" value="ECO:0000318"/>
    <property type="project" value="GO_Central"/>
</dbReference>
<keyword evidence="4" id="KW-0812">Transmembrane</keyword>
<dbReference type="SUPFAM" id="SSF51735">
    <property type="entry name" value="NAD(P)-binding Rossmann-fold domains"/>
    <property type="match status" value="2"/>
</dbReference>
<dbReference type="GO" id="GO:0016491">
    <property type="term" value="F:oxidoreductase activity"/>
    <property type="evidence" value="ECO:0000318"/>
    <property type="project" value="GO_Central"/>
</dbReference>
<dbReference type="InterPro" id="IPR002347">
    <property type="entry name" value="SDR_fam"/>
</dbReference>
<keyword evidence="2" id="KW-0560">Oxidoreductase</keyword>
<evidence type="ECO:0000313" key="5">
    <source>
        <dbReference type="EMBL" id="GAQ91341.1"/>
    </source>
</evidence>
<sequence>MQAPFQAVAEARNALQESQARTLLRAIMWDSLQDVWTWVLNCTYAMVLYPIGVLSLLWIAPTLAVLRRLWRMVSWERSVRGKAVVIHGASSGIGEHIAYEFAMRGANLVLAARRMERLHKVTENCFLLGASDVTILEADVQKEADCKKIIDRAVDKYGTVDILVNNAGVAHSFLVADAPNWSLDAAREVINTTFWGHVYPTYYALPYLRATGGQLLNIISVASFIPYPRMGIYNAAKHVALGFFDTVRAEAAKHTALGFFDTLRAEAAKHVALGFFDTVRAEAAKHAALGFFDTLRAEVGSSVTVTNVLPGWVVSEMTEGKFLDEHDQYAWDQGLRDEHVGPWPVLPTKDLAEIAVRTALKRERGVVVPFWYTVFLYYRIFAPEVMDFGFRLLILPRGEQPAPTKKIVQMAGHDTFNIPEPGTQKRSTEELKMT</sequence>
<dbReference type="OrthoDB" id="47007at2759"/>
<dbReference type="STRING" id="105231.A0A1Y1IQ35"/>
<reference evidence="5 6" key="1">
    <citation type="journal article" date="2014" name="Nat. Commun.">
        <title>Klebsormidium flaccidum genome reveals primary factors for plant terrestrial adaptation.</title>
        <authorList>
            <person name="Hori K."/>
            <person name="Maruyama F."/>
            <person name="Fujisawa T."/>
            <person name="Togashi T."/>
            <person name="Yamamoto N."/>
            <person name="Seo M."/>
            <person name="Sato S."/>
            <person name="Yamada T."/>
            <person name="Mori H."/>
            <person name="Tajima N."/>
            <person name="Moriyama T."/>
            <person name="Ikeuchi M."/>
            <person name="Watanabe M."/>
            <person name="Wada H."/>
            <person name="Kobayashi K."/>
            <person name="Saito M."/>
            <person name="Masuda T."/>
            <person name="Sasaki-Sekimoto Y."/>
            <person name="Mashiguchi K."/>
            <person name="Awai K."/>
            <person name="Shimojima M."/>
            <person name="Masuda S."/>
            <person name="Iwai M."/>
            <person name="Nobusawa T."/>
            <person name="Narise T."/>
            <person name="Kondo S."/>
            <person name="Saito H."/>
            <person name="Sato R."/>
            <person name="Murakawa M."/>
            <person name="Ihara Y."/>
            <person name="Oshima-Yamada Y."/>
            <person name="Ohtaka K."/>
            <person name="Satoh M."/>
            <person name="Sonobe K."/>
            <person name="Ishii M."/>
            <person name="Ohtani R."/>
            <person name="Kanamori-Sato M."/>
            <person name="Honoki R."/>
            <person name="Miyazaki D."/>
            <person name="Mochizuki H."/>
            <person name="Umetsu J."/>
            <person name="Higashi K."/>
            <person name="Shibata D."/>
            <person name="Kamiya Y."/>
            <person name="Sato N."/>
            <person name="Nakamura Y."/>
            <person name="Tabata S."/>
            <person name="Ida S."/>
            <person name="Kurokawa K."/>
            <person name="Ohta H."/>
        </authorList>
    </citation>
    <scope>NUCLEOTIDE SEQUENCE [LARGE SCALE GENOMIC DNA]</scope>
    <source>
        <strain evidence="5 6">NIES-2285</strain>
    </source>
</reference>
<keyword evidence="4" id="KW-1133">Transmembrane helix</keyword>
<name>A0A1Y1IQ35_KLENI</name>
<dbReference type="InterPro" id="IPR036291">
    <property type="entry name" value="NAD(P)-bd_dom_sf"/>
</dbReference>
<feature type="transmembrane region" description="Helical" evidence="4">
    <location>
        <begin position="38"/>
        <end position="66"/>
    </location>
</feature>
<keyword evidence="4" id="KW-0472">Membrane</keyword>
<gene>
    <name evidence="5" type="ORF">KFL_007690030</name>
</gene>
<dbReference type="PANTHER" id="PTHR43391:SF89">
    <property type="entry name" value="11-BETA-HYDROXYSTEROID DEHYDROGENASE 1A-RELATED"/>
    <property type="match status" value="1"/>
</dbReference>
<evidence type="ECO:0000313" key="6">
    <source>
        <dbReference type="Proteomes" id="UP000054558"/>
    </source>
</evidence>